<dbReference type="InterPro" id="IPR042178">
    <property type="entry name" value="Serpin_sf_1"/>
</dbReference>
<comment type="similarity">
    <text evidence="1 4">Belongs to the serpin family.</text>
</comment>
<dbReference type="PANTHER" id="PTHR11461">
    <property type="entry name" value="SERINE PROTEASE INHIBITOR, SERPIN"/>
    <property type="match status" value="1"/>
</dbReference>
<evidence type="ECO:0000256" key="3">
    <source>
        <dbReference type="ARBA" id="ARBA00022900"/>
    </source>
</evidence>
<feature type="chain" id="PRO_5035741520" evidence="6">
    <location>
        <begin position="20"/>
        <end position="207"/>
    </location>
</feature>
<organism evidence="8 9">
    <name type="scientific">Argiope bruennichi</name>
    <name type="common">Wasp spider</name>
    <name type="synonym">Aranea bruennichi</name>
    <dbReference type="NCBI Taxonomy" id="94029"/>
    <lineage>
        <taxon>Eukaryota</taxon>
        <taxon>Metazoa</taxon>
        <taxon>Ecdysozoa</taxon>
        <taxon>Arthropoda</taxon>
        <taxon>Chelicerata</taxon>
        <taxon>Arachnida</taxon>
        <taxon>Araneae</taxon>
        <taxon>Araneomorphae</taxon>
        <taxon>Entelegynae</taxon>
        <taxon>Araneoidea</taxon>
        <taxon>Araneidae</taxon>
        <taxon>Argiope</taxon>
    </lineage>
</organism>
<dbReference type="InterPro" id="IPR000215">
    <property type="entry name" value="Serpin_fam"/>
</dbReference>
<protein>
    <submittedName>
        <fullName evidence="8">Serpin B8 like protein</fullName>
    </submittedName>
</protein>
<dbReference type="SMART" id="SM00093">
    <property type="entry name" value="SERPIN"/>
    <property type="match status" value="1"/>
</dbReference>
<dbReference type="InterPro" id="IPR023796">
    <property type="entry name" value="Serpin_dom"/>
</dbReference>
<feature type="signal peptide" evidence="6">
    <location>
        <begin position="1"/>
        <end position="19"/>
    </location>
</feature>
<evidence type="ECO:0000256" key="6">
    <source>
        <dbReference type="SAM" id="SignalP"/>
    </source>
</evidence>
<keyword evidence="9" id="KW-1185">Reference proteome</keyword>
<keyword evidence="5" id="KW-0472">Membrane</keyword>
<comment type="caution">
    <text evidence="8">The sequence shown here is derived from an EMBL/GenBank/DDBJ whole genome shotgun (WGS) entry which is preliminary data.</text>
</comment>
<feature type="domain" description="Serpin" evidence="7">
    <location>
        <begin position="45"/>
        <end position="207"/>
    </location>
</feature>
<proteinExistence type="inferred from homology"/>
<keyword evidence="5" id="KW-0812">Transmembrane</keyword>
<dbReference type="PANTHER" id="PTHR11461:SF211">
    <property type="entry name" value="GH10112P-RELATED"/>
    <property type="match status" value="1"/>
</dbReference>
<dbReference type="GO" id="GO:0005615">
    <property type="term" value="C:extracellular space"/>
    <property type="evidence" value="ECO:0007669"/>
    <property type="project" value="InterPro"/>
</dbReference>
<reference evidence="8" key="1">
    <citation type="journal article" date="2020" name="bioRxiv">
        <title>Chromosome-level reference genome of the European wasp spider Argiope bruennichi: a resource for studies on range expansion and evolutionary adaptation.</title>
        <authorList>
            <person name="Sheffer M.M."/>
            <person name="Hoppe A."/>
            <person name="Krehenwinkel H."/>
            <person name="Uhl G."/>
            <person name="Kuss A.W."/>
            <person name="Jensen L."/>
            <person name="Jensen C."/>
            <person name="Gillespie R.G."/>
            <person name="Hoff K.J."/>
            <person name="Prost S."/>
        </authorList>
    </citation>
    <scope>NUCLEOTIDE SEQUENCE</scope>
</reference>
<keyword evidence="2" id="KW-0646">Protease inhibitor</keyword>
<evidence type="ECO:0000256" key="4">
    <source>
        <dbReference type="RuleBase" id="RU000411"/>
    </source>
</evidence>
<keyword evidence="6" id="KW-0732">Signal</keyword>
<evidence type="ECO:0000259" key="7">
    <source>
        <dbReference type="SMART" id="SM00093"/>
    </source>
</evidence>
<dbReference type="AlphaFoldDB" id="A0A8T0EHS7"/>
<evidence type="ECO:0000256" key="2">
    <source>
        <dbReference type="ARBA" id="ARBA00022690"/>
    </source>
</evidence>
<sequence length="207" mass="23343">MRSISVFGIFLVICIVACAGDISTAEDVAEENLQKLALANNELAFNLHRRLSSGSSKNVFFSPLSISTAFGMLFYGTRGKTAEELRKSGDSSDEYVLNSANAILADKNLELIEEYKHKVEELYRAAVRSVDFSREAPKIVTEINEWVNEKTNGKIEKLFNELSADTLLVLLNAVYFKGAWETQFDPKKTRMASFTIMGCNREQRMYR</sequence>
<evidence type="ECO:0000313" key="8">
    <source>
        <dbReference type="EMBL" id="KAF8773442.1"/>
    </source>
</evidence>
<gene>
    <name evidence="8" type="ORF">HNY73_016106</name>
</gene>
<accession>A0A8T0EHS7</accession>
<evidence type="ECO:0000256" key="5">
    <source>
        <dbReference type="SAM" id="Phobius"/>
    </source>
</evidence>
<evidence type="ECO:0000256" key="1">
    <source>
        <dbReference type="ARBA" id="ARBA00009500"/>
    </source>
</evidence>
<dbReference type="Gene3D" id="3.30.497.10">
    <property type="entry name" value="Antithrombin, subunit I, domain 2"/>
    <property type="match status" value="2"/>
</dbReference>
<dbReference type="EMBL" id="JABXBU010002227">
    <property type="protein sequence ID" value="KAF8773442.1"/>
    <property type="molecule type" value="Genomic_DNA"/>
</dbReference>
<dbReference type="InterPro" id="IPR036186">
    <property type="entry name" value="Serpin_sf"/>
</dbReference>
<name>A0A8T0EHS7_ARGBR</name>
<dbReference type="Pfam" id="PF00079">
    <property type="entry name" value="Serpin"/>
    <property type="match status" value="2"/>
</dbReference>
<dbReference type="SUPFAM" id="SSF56574">
    <property type="entry name" value="Serpins"/>
    <property type="match status" value="1"/>
</dbReference>
<evidence type="ECO:0000313" key="9">
    <source>
        <dbReference type="Proteomes" id="UP000807504"/>
    </source>
</evidence>
<dbReference type="Proteomes" id="UP000807504">
    <property type="component" value="Unassembled WGS sequence"/>
</dbReference>
<feature type="transmembrane region" description="Helical" evidence="5">
    <location>
        <begin position="59"/>
        <end position="77"/>
    </location>
</feature>
<reference evidence="8" key="2">
    <citation type="submission" date="2020-06" db="EMBL/GenBank/DDBJ databases">
        <authorList>
            <person name="Sheffer M."/>
        </authorList>
    </citation>
    <scope>NUCLEOTIDE SEQUENCE</scope>
</reference>
<keyword evidence="3" id="KW-0722">Serine protease inhibitor</keyword>
<keyword evidence="5" id="KW-1133">Transmembrane helix</keyword>
<dbReference type="GO" id="GO:0004867">
    <property type="term" value="F:serine-type endopeptidase inhibitor activity"/>
    <property type="evidence" value="ECO:0007669"/>
    <property type="project" value="UniProtKB-KW"/>
</dbReference>